<evidence type="ECO:0000313" key="2">
    <source>
        <dbReference type="Proteomes" id="UP000469724"/>
    </source>
</evidence>
<dbReference type="Proteomes" id="UP000469724">
    <property type="component" value="Unassembled WGS sequence"/>
</dbReference>
<evidence type="ECO:0000313" key="1">
    <source>
        <dbReference type="EMBL" id="NDY57330.1"/>
    </source>
</evidence>
<gene>
    <name evidence="1" type="ORF">G3N56_11310</name>
</gene>
<reference evidence="1 2" key="1">
    <citation type="submission" date="2020-02" db="EMBL/GenBank/DDBJ databases">
        <title>Comparative genomics of sulfur disproportionating microorganisms.</title>
        <authorList>
            <person name="Ward L.M."/>
            <person name="Bertran E."/>
            <person name="Johnston D.T."/>
        </authorList>
    </citation>
    <scope>NUCLEOTIDE SEQUENCE [LARGE SCALE GENOMIC DNA]</scope>
    <source>
        <strain evidence="1 2">DSM 3696</strain>
    </source>
</reference>
<accession>A0A7K3NMB8</accession>
<dbReference type="EMBL" id="JAAGRQ010000044">
    <property type="protein sequence ID" value="NDY57330.1"/>
    <property type="molecule type" value="Genomic_DNA"/>
</dbReference>
<proteinExistence type="predicted"/>
<sequence>MIDMFLHAPTRQALATDLAPLGLTVDGDLAYSSHRHNLMDLIETDDGGVTVALCCLDDALALAVQAAVFPAGTAIVSRPENAPVPAGGASENLETAKAVACAAIDAEAERRRLMVLTPGDGQTLEYQHTAHDAARADTAPDPLTPAAYPFLVAEQTALARVDVALTLRQVVDLVVYQRATWLAYGAAVKAARRGAKLAIDEAATPLDVAVVLAGVVWPELAEHL</sequence>
<organism evidence="1 2">
    <name type="scientific">Desulfolutivibrio sulfodismutans</name>
    <dbReference type="NCBI Taxonomy" id="63561"/>
    <lineage>
        <taxon>Bacteria</taxon>
        <taxon>Pseudomonadati</taxon>
        <taxon>Thermodesulfobacteriota</taxon>
        <taxon>Desulfovibrionia</taxon>
        <taxon>Desulfovibrionales</taxon>
        <taxon>Desulfovibrionaceae</taxon>
        <taxon>Desulfolutivibrio</taxon>
    </lineage>
</organism>
<name>A0A7K3NMB8_9BACT</name>
<keyword evidence="2" id="KW-1185">Reference proteome</keyword>
<comment type="caution">
    <text evidence="1">The sequence shown here is derived from an EMBL/GenBank/DDBJ whole genome shotgun (WGS) entry which is preliminary data.</text>
</comment>
<protein>
    <submittedName>
        <fullName evidence="1">Uncharacterized protein</fullName>
    </submittedName>
</protein>
<dbReference type="AlphaFoldDB" id="A0A7K3NMB8"/>
<dbReference type="RefSeq" id="WP_163302373.1">
    <property type="nucleotide sequence ID" value="NZ_JAAGRQ010000044.1"/>
</dbReference>